<name>A0A2Z7CR40_9LAMI</name>
<evidence type="ECO:0000256" key="7">
    <source>
        <dbReference type="ARBA" id="ARBA00022912"/>
    </source>
</evidence>
<keyword evidence="6" id="KW-0460">Magnesium</keyword>
<dbReference type="SMART" id="SM00332">
    <property type="entry name" value="PP2Cc"/>
    <property type="match status" value="1"/>
</dbReference>
<gene>
    <name evidence="11" type="ORF">F511_40788</name>
</gene>
<comment type="similarity">
    <text evidence="9">Belongs to the PP2C family.</text>
</comment>
<dbReference type="AlphaFoldDB" id="A0A2Z7CR40"/>
<evidence type="ECO:0000256" key="3">
    <source>
        <dbReference type="ARBA" id="ARBA00013081"/>
    </source>
</evidence>
<organism evidence="11 12">
    <name type="scientific">Dorcoceras hygrometricum</name>
    <dbReference type="NCBI Taxonomy" id="472368"/>
    <lineage>
        <taxon>Eukaryota</taxon>
        <taxon>Viridiplantae</taxon>
        <taxon>Streptophyta</taxon>
        <taxon>Embryophyta</taxon>
        <taxon>Tracheophyta</taxon>
        <taxon>Spermatophyta</taxon>
        <taxon>Magnoliopsida</taxon>
        <taxon>eudicotyledons</taxon>
        <taxon>Gunneridae</taxon>
        <taxon>Pentapetalae</taxon>
        <taxon>asterids</taxon>
        <taxon>lamiids</taxon>
        <taxon>Lamiales</taxon>
        <taxon>Gesneriaceae</taxon>
        <taxon>Didymocarpoideae</taxon>
        <taxon>Trichosporeae</taxon>
        <taxon>Loxocarpinae</taxon>
        <taxon>Dorcoceras</taxon>
    </lineage>
</organism>
<keyword evidence="12" id="KW-1185">Reference proteome</keyword>
<dbReference type="GO" id="GO:0046872">
    <property type="term" value="F:metal ion binding"/>
    <property type="evidence" value="ECO:0007669"/>
    <property type="project" value="UniProtKB-KW"/>
</dbReference>
<dbReference type="InterPro" id="IPR036457">
    <property type="entry name" value="PPM-type-like_dom_sf"/>
</dbReference>
<evidence type="ECO:0000256" key="9">
    <source>
        <dbReference type="RuleBase" id="RU003465"/>
    </source>
</evidence>
<dbReference type="Gene3D" id="3.60.40.10">
    <property type="entry name" value="PPM-type phosphatase domain"/>
    <property type="match status" value="2"/>
</dbReference>
<dbReference type="EC" id="3.1.3.16" evidence="3"/>
<dbReference type="OrthoDB" id="10264738at2759"/>
<dbReference type="InterPro" id="IPR000222">
    <property type="entry name" value="PP2C_BS"/>
</dbReference>
<dbReference type="PANTHER" id="PTHR47992">
    <property type="entry name" value="PROTEIN PHOSPHATASE"/>
    <property type="match status" value="1"/>
</dbReference>
<evidence type="ECO:0000256" key="6">
    <source>
        <dbReference type="ARBA" id="ARBA00022842"/>
    </source>
</evidence>
<reference evidence="11 12" key="1">
    <citation type="journal article" date="2015" name="Proc. Natl. Acad. Sci. U.S.A.">
        <title>The resurrection genome of Boea hygrometrica: A blueprint for survival of dehydration.</title>
        <authorList>
            <person name="Xiao L."/>
            <person name="Yang G."/>
            <person name="Zhang L."/>
            <person name="Yang X."/>
            <person name="Zhao S."/>
            <person name="Ji Z."/>
            <person name="Zhou Q."/>
            <person name="Hu M."/>
            <person name="Wang Y."/>
            <person name="Chen M."/>
            <person name="Xu Y."/>
            <person name="Jin H."/>
            <person name="Xiao X."/>
            <person name="Hu G."/>
            <person name="Bao F."/>
            <person name="Hu Y."/>
            <person name="Wan P."/>
            <person name="Li L."/>
            <person name="Deng X."/>
            <person name="Kuang T."/>
            <person name="Xiang C."/>
            <person name="Zhu J.K."/>
            <person name="Oliver M.J."/>
            <person name="He Y."/>
        </authorList>
    </citation>
    <scope>NUCLEOTIDE SEQUENCE [LARGE SCALE GENOMIC DNA]</scope>
    <source>
        <strain evidence="12">cv. XS01</strain>
    </source>
</reference>
<evidence type="ECO:0000256" key="5">
    <source>
        <dbReference type="ARBA" id="ARBA00022801"/>
    </source>
</evidence>
<dbReference type="PROSITE" id="PS51746">
    <property type="entry name" value="PPM_2"/>
    <property type="match status" value="1"/>
</dbReference>
<dbReference type="InterPro" id="IPR015655">
    <property type="entry name" value="PP2C"/>
</dbReference>
<evidence type="ECO:0000313" key="12">
    <source>
        <dbReference type="Proteomes" id="UP000250235"/>
    </source>
</evidence>
<evidence type="ECO:0000313" key="11">
    <source>
        <dbReference type="EMBL" id="KZV49243.1"/>
    </source>
</evidence>
<evidence type="ECO:0000256" key="1">
    <source>
        <dbReference type="ARBA" id="ARBA00001936"/>
    </source>
</evidence>
<dbReference type="Pfam" id="PF00481">
    <property type="entry name" value="PP2C"/>
    <property type="match status" value="1"/>
</dbReference>
<accession>A0A2Z7CR40</accession>
<keyword evidence="5 9" id="KW-0378">Hydrolase</keyword>
<dbReference type="InterPro" id="IPR001932">
    <property type="entry name" value="PPM-type_phosphatase-like_dom"/>
</dbReference>
<dbReference type="CDD" id="cd00143">
    <property type="entry name" value="PP2Cc"/>
    <property type="match status" value="1"/>
</dbReference>
<keyword evidence="7 9" id="KW-0904">Protein phosphatase</keyword>
<sequence>MNPSFSTSKERANICGPNSDGLISCSLKRNRPPKIEIPNVLREISTDIFKQCEPKEDGIDGNQGFCDYGVGVYSLKGKKKFMEDAHKIYSSKDGTKKEFFGVYDGHGGSKAAEFVADNLHFRIFEMLENASDCEAREEAIKDGYLKTDDEFLKQAPNSQGLGSGACCVTALIQGQELLVSHLGDCRAVLSRSGIAEGLTTDHRPTCEDEQRRIEDKARQTERKFKDYSIGGYVEFHRGAWRVHGTLAVSRSIGDAHLKDWVISEPDTKIIDLQPDMDFLILASDGLWEEVTNQEAVDIVMKSCSSNTKQVVISAQETRRSLCPCTSPIAVTKSPRVSLIKRKRMLHHKCHKTPRVYEKKLDEFDDEYCNENRGPPPKIRRISGVQQIKMKNPFPHNENVDLVEKKQACSALLTACKELANLAVTRGSLDDITVMIVDLKCYQNA</sequence>
<keyword evidence="8" id="KW-0464">Manganese</keyword>
<evidence type="ECO:0000256" key="8">
    <source>
        <dbReference type="ARBA" id="ARBA00023211"/>
    </source>
</evidence>
<dbReference type="Proteomes" id="UP000250235">
    <property type="component" value="Unassembled WGS sequence"/>
</dbReference>
<evidence type="ECO:0000256" key="2">
    <source>
        <dbReference type="ARBA" id="ARBA00001946"/>
    </source>
</evidence>
<dbReference type="PROSITE" id="PS01032">
    <property type="entry name" value="PPM_1"/>
    <property type="match status" value="1"/>
</dbReference>
<dbReference type="SUPFAM" id="SSF81606">
    <property type="entry name" value="PP2C-like"/>
    <property type="match status" value="1"/>
</dbReference>
<proteinExistence type="inferred from homology"/>
<evidence type="ECO:0000259" key="10">
    <source>
        <dbReference type="PROSITE" id="PS51746"/>
    </source>
</evidence>
<dbReference type="GO" id="GO:0004722">
    <property type="term" value="F:protein serine/threonine phosphatase activity"/>
    <property type="evidence" value="ECO:0007669"/>
    <property type="project" value="UniProtKB-EC"/>
</dbReference>
<comment type="cofactor">
    <cofactor evidence="1">
        <name>Mn(2+)</name>
        <dbReference type="ChEBI" id="CHEBI:29035"/>
    </cofactor>
</comment>
<keyword evidence="4" id="KW-0479">Metal-binding</keyword>
<dbReference type="EMBL" id="KQ993135">
    <property type="protein sequence ID" value="KZV49243.1"/>
    <property type="molecule type" value="Genomic_DNA"/>
</dbReference>
<comment type="cofactor">
    <cofactor evidence="2">
        <name>Mg(2+)</name>
        <dbReference type="ChEBI" id="CHEBI:18420"/>
    </cofactor>
</comment>
<evidence type="ECO:0000256" key="4">
    <source>
        <dbReference type="ARBA" id="ARBA00022723"/>
    </source>
</evidence>
<protein>
    <recommendedName>
        <fullName evidence="3">protein-serine/threonine phosphatase</fullName>
        <ecNumber evidence="3">3.1.3.16</ecNumber>
    </recommendedName>
</protein>
<feature type="domain" description="PPM-type phosphatase" evidence="10">
    <location>
        <begin position="69"/>
        <end position="438"/>
    </location>
</feature>